<dbReference type="AlphaFoldDB" id="A0A8J3I0H2"/>
<accession>A0A8J3I0H2</accession>
<protein>
    <submittedName>
        <fullName evidence="1">Uncharacterized protein</fullName>
    </submittedName>
</protein>
<proteinExistence type="predicted"/>
<dbReference type="Gene3D" id="3.40.1350.10">
    <property type="match status" value="1"/>
</dbReference>
<dbReference type="InterPro" id="IPR011856">
    <property type="entry name" value="tRNA_endonuc-like_dom_sf"/>
</dbReference>
<gene>
    <name evidence="1" type="ORF">KSX_27130</name>
</gene>
<dbReference type="Proteomes" id="UP000612362">
    <property type="component" value="Unassembled WGS sequence"/>
</dbReference>
<evidence type="ECO:0000313" key="2">
    <source>
        <dbReference type="Proteomes" id="UP000612362"/>
    </source>
</evidence>
<name>A0A8J3I0H2_9CHLR</name>
<reference evidence="1" key="1">
    <citation type="submission" date="2020-10" db="EMBL/GenBank/DDBJ databases">
        <title>Taxonomic study of unclassified bacteria belonging to the class Ktedonobacteria.</title>
        <authorList>
            <person name="Yabe S."/>
            <person name="Wang C.M."/>
            <person name="Zheng Y."/>
            <person name="Sakai Y."/>
            <person name="Cavaletti L."/>
            <person name="Monciardini P."/>
            <person name="Donadio S."/>
        </authorList>
    </citation>
    <scope>NUCLEOTIDE SEQUENCE</scope>
    <source>
        <strain evidence="1">SOSP1-1</strain>
    </source>
</reference>
<evidence type="ECO:0000313" key="1">
    <source>
        <dbReference type="EMBL" id="GHO44550.1"/>
    </source>
</evidence>
<organism evidence="1 2">
    <name type="scientific">Ktedonospora formicarum</name>
    <dbReference type="NCBI Taxonomy" id="2778364"/>
    <lineage>
        <taxon>Bacteria</taxon>
        <taxon>Bacillati</taxon>
        <taxon>Chloroflexota</taxon>
        <taxon>Ktedonobacteria</taxon>
        <taxon>Ktedonobacterales</taxon>
        <taxon>Ktedonobacteraceae</taxon>
        <taxon>Ktedonospora</taxon>
    </lineage>
</organism>
<dbReference type="EMBL" id="BNJF01000001">
    <property type="protein sequence ID" value="GHO44550.1"/>
    <property type="molecule type" value="Genomic_DNA"/>
</dbReference>
<comment type="caution">
    <text evidence="1">The sequence shown here is derived from an EMBL/GenBank/DDBJ whole genome shotgun (WGS) entry which is preliminary data.</text>
</comment>
<sequence length="127" mass="14478">MEWRRKNLSNRAKALGSSFERKAVRLANEAGVDASKQPGSGVFKEFPNDIILNGDMLGECKVRAYHFNAKGEKCFTLEKSWIDNVCKHAKQLGMRWAVLFQPKGQQQVYAVIDYDLLLKLLSESERN</sequence>
<keyword evidence="2" id="KW-1185">Reference proteome</keyword>
<dbReference type="GO" id="GO:0003676">
    <property type="term" value="F:nucleic acid binding"/>
    <property type="evidence" value="ECO:0007669"/>
    <property type="project" value="InterPro"/>
</dbReference>